<feature type="transmembrane region" description="Helical" evidence="1">
    <location>
        <begin position="212"/>
        <end position="234"/>
    </location>
</feature>
<accession>A0A1S2LDN9</accession>
<keyword evidence="1" id="KW-0812">Transmembrane</keyword>
<dbReference type="EMBL" id="MLQQ01000040">
    <property type="protein sequence ID" value="OIJ10193.1"/>
    <property type="molecule type" value="Genomic_DNA"/>
</dbReference>
<evidence type="ECO:0008006" key="4">
    <source>
        <dbReference type="Google" id="ProtNLM"/>
    </source>
</evidence>
<feature type="transmembrane region" description="Helical" evidence="1">
    <location>
        <begin position="12"/>
        <end position="37"/>
    </location>
</feature>
<feature type="transmembrane region" description="Helical" evidence="1">
    <location>
        <begin position="150"/>
        <end position="168"/>
    </location>
</feature>
<organism evidence="2 3">
    <name type="scientific">Anaerobacillus arseniciselenatis</name>
    <dbReference type="NCBI Taxonomy" id="85682"/>
    <lineage>
        <taxon>Bacteria</taxon>
        <taxon>Bacillati</taxon>
        <taxon>Bacillota</taxon>
        <taxon>Bacilli</taxon>
        <taxon>Bacillales</taxon>
        <taxon>Bacillaceae</taxon>
        <taxon>Anaerobacillus</taxon>
    </lineage>
</organism>
<protein>
    <recommendedName>
        <fullName evidence="4">DUF1538 domain-containing protein</fullName>
    </recommendedName>
</protein>
<dbReference type="AlphaFoldDB" id="A0A1S2LDN9"/>
<reference evidence="2 3" key="1">
    <citation type="submission" date="2016-10" db="EMBL/GenBank/DDBJ databases">
        <title>Draft genome sequences of four alkaliphilic bacteria belonging to the Anaerobacillus genus.</title>
        <authorList>
            <person name="Bassil N.M."/>
            <person name="Lloyd J.R."/>
        </authorList>
    </citation>
    <scope>NUCLEOTIDE SEQUENCE [LARGE SCALE GENOMIC DNA]</scope>
    <source>
        <strain evidence="2 3">DSM 15340</strain>
    </source>
</reference>
<dbReference type="Proteomes" id="UP000180098">
    <property type="component" value="Unassembled WGS sequence"/>
</dbReference>
<feature type="transmembrane region" description="Helical" evidence="1">
    <location>
        <begin position="49"/>
        <end position="70"/>
    </location>
</feature>
<proteinExistence type="predicted"/>
<gene>
    <name evidence="2" type="ORF">BKP35_13880</name>
</gene>
<dbReference type="Pfam" id="PF07556">
    <property type="entry name" value="DUF1538"/>
    <property type="match status" value="1"/>
</dbReference>
<feature type="transmembrane region" description="Helical" evidence="1">
    <location>
        <begin position="82"/>
        <end position="105"/>
    </location>
</feature>
<feature type="transmembrane region" description="Helical" evidence="1">
    <location>
        <begin position="126"/>
        <end position="144"/>
    </location>
</feature>
<evidence type="ECO:0000256" key="1">
    <source>
        <dbReference type="SAM" id="Phobius"/>
    </source>
</evidence>
<sequence length="250" mass="27360">MTIHVFKGFSHVLLEVTFALIPLIIFFLIFQFFFLKLDKKKLINIGKGLVLSFFGLAFFLQGVHVGFFPVGEMIGEKLGSLSYRWILIPIGFIFGFVATFAEPAVRILNHEVEKVSGGSISQKMMLYTLSIGVAVSIAVSMLRILLGIPLWYFVIPGYLIALVLMFFSSRRFTAIAFDSGGVATGPMTVTFILAIAVGVASVMEGRDPLIDGFGMIALVALSPIISVLTLGLLFEGKGREQSNEHRKQGA</sequence>
<dbReference type="RefSeq" id="WP_071313957.1">
    <property type="nucleotide sequence ID" value="NZ_MLQQ01000040.1"/>
</dbReference>
<feature type="transmembrane region" description="Helical" evidence="1">
    <location>
        <begin position="180"/>
        <end position="200"/>
    </location>
</feature>
<evidence type="ECO:0000313" key="2">
    <source>
        <dbReference type="EMBL" id="OIJ10193.1"/>
    </source>
</evidence>
<comment type="caution">
    <text evidence="2">The sequence shown here is derived from an EMBL/GenBank/DDBJ whole genome shotgun (WGS) entry which is preliminary data.</text>
</comment>
<dbReference type="OrthoDB" id="9805989at2"/>
<keyword evidence="1" id="KW-0472">Membrane</keyword>
<evidence type="ECO:0000313" key="3">
    <source>
        <dbReference type="Proteomes" id="UP000180098"/>
    </source>
</evidence>
<keyword evidence="3" id="KW-1185">Reference proteome</keyword>
<keyword evidence="1" id="KW-1133">Transmembrane helix</keyword>
<name>A0A1S2LDN9_9BACI</name>
<dbReference type="InterPro" id="IPR011435">
    <property type="entry name" value="UmpAB"/>
</dbReference>